<evidence type="ECO:0000256" key="1">
    <source>
        <dbReference type="SAM" id="Coils"/>
    </source>
</evidence>
<dbReference type="OrthoDB" id="6267980at2759"/>
<keyword evidence="4" id="KW-1185">Reference proteome</keyword>
<reference evidence="5" key="1">
    <citation type="submission" date="2016-06" db="UniProtKB">
        <authorList>
            <consortium name="WormBaseParasite"/>
        </authorList>
    </citation>
    <scope>IDENTIFICATION</scope>
</reference>
<name>A0A183SN62_SCHSO</name>
<proteinExistence type="predicted"/>
<dbReference type="EMBL" id="UYSU01033344">
    <property type="protein sequence ID" value="VDL92045.1"/>
    <property type="molecule type" value="Genomic_DNA"/>
</dbReference>
<dbReference type="STRING" id="70667.A0A183SN62"/>
<organism evidence="5">
    <name type="scientific">Schistocephalus solidus</name>
    <name type="common">Tapeworm</name>
    <dbReference type="NCBI Taxonomy" id="70667"/>
    <lineage>
        <taxon>Eukaryota</taxon>
        <taxon>Metazoa</taxon>
        <taxon>Spiralia</taxon>
        <taxon>Lophotrochozoa</taxon>
        <taxon>Platyhelminthes</taxon>
        <taxon>Cestoda</taxon>
        <taxon>Eucestoda</taxon>
        <taxon>Diphyllobothriidea</taxon>
        <taxon>Diphyllobothriidae</taxon>
        <taxon>Schistocephalus</taxon>
    </lineage>
</organism>
<accession>A0A183SN62</accession>
<keyword evidence="1" id="KW-0175">Coiled coil</keyword>
<feature type="region of interest" description="Disordered" evidence="2">
    <location>
        <begin position="204"/>
        <end position="245"/>
    </location>
</feature>
<evidence type="ECO:0000313" key="5">
    <source>
        <dbReference type="WBParaSite" id="SSLN_0000584101-mRNA-1"/>
    </source>
</evidence>
<evidence type="ECO:0000313" key="4">
    <source>
        <dbReference type="Proteomes" id="UP000275846"/>
    </source>
</evidence>
<sequence>MKCEDTSKSLEVEYIKSLQQQIYLLELENTYVRQQADEAKSVQSKLPTEVAELKAKLKEEKTLSEGLRQELTLSEQKVATLMQKQLELSERVHKTEEEKEAFAARLLQATAEKNELAREKVRQSTQIEDLRLELYRHQVALSATATQMQSLRAQAIFDNSRLLLAENPPAQQVQNLSHWQPGQVPESPLGIFLFNRYSITSREGELAHKGTRGSPQESDSQEKHLESQFYRQSEDERQLNDVQEQVRAQAREIDEMKKFLTLQMSSQSKTPERMYVQLKSVVSKSVQTTVKTQNEELTAQISEIPAGSHQSSPHSQSETPRPGNEADEEVARFDIMGGSLECVLTTTGEEEWITSSAMCTVADVSPSGAGPS</sequence>
<protein>
    <submittedName>
        <fullName evidence="5">Shootin-1</fullName>
    </submittedName>
</protein>
<feature type="region of interest" description="Disordered" evidence="2">
    <location>
        <begin position="304"/>
        <end position="329"/>
    </location>
</feature>
<feature type="compositionally biased region" description="Basic and acidic residues" evidence="2">
    <location>
        <begin position="220"/>
        <end position="239"/>
    </location>
</feature>
<feature type="coiled-coil region" evidence="1">
    <location>
        <begin position="50"/>
        <end position="133"/>
    </location>
</feature>
<evidence type="ECO:0000313" key="3">
    <source>
        <dbReference type="EMBL" id="VDL92045.1"/>
    </source>
</evidence>
<reference evidence="3 4" key="2">
    <citation type="submission" date="2018-11" db="EMBL/GenBank/DDBJ databases">
        <authorList>
            <consortium name="Pathogen Informatics"/>
        </authorList>
    </citation>
    <scope>NUCLEOTIDE SEQUENCE [LARGE SCALE GENOMIC DNA]</scope>
    <source>
        <strain evidence="3 4">NST_G2</strain>
    </source>
</reference>
<dbReference type="WBParaSite" id="SSLN_0000584101-mRNA-1">
    <property type="protein sequence ID" value="SSLN_0000584101-mRNA-1"/>
    <property type="gene ID" value="SSLN_0000584101"/>
</dbReference>
<gene>
    <name evidence="3" type="ORF">SSLN_LOCUS5660</name>
</gene>
<dbReference type="AlphaFoldDB" id="A0A183SN62"/>
<evidence type="ECO:0000256" key="2">
    <source>
        <dbReference type="SAM" id="MobiDB-lite"/>
    </source>
</evidence>
<feature type="compositionally biased region" description="Polar residues" evidence="2">
    <location>
        <begin position="308"/>
        <end position="319"/>
    </location>
</feature>
<dbReference type="Proteomes" id="UP000275846">
    <property type="component" value="Unassembled WGS sequence"/>
</dbReference>